<gene>
    <name evidence="1" type="ORF">COT79_00280</name>
</gene>
<name>A0A2M6R9R6_9BACT</name>
<dbReference type="AlphaFoldDB" id="A0A2M6R9R6"/>
<dbReference type="InterPro" id="IPR014942">
    <property type="entry name" value="AbiEii"/>
</dbReference>
<dbReference type="EMBL" id="PEZX01000005">
    <property type="protein sequence ID" value="PIS07259.1"/>
    <property type="molecule type" value="Genomic_DNA"/>
</dbReference>
<dbReference type="Gene3D" id="3.10.450.620">
    <property type="entry name" value="JHP933, nucleotidyltransferase-like core domain"/>
    <property type="match status" value="1"/>
</dbReference>
<accession>A0A2M6R9R6</accession>
<protein>
    <recommendedName>
        <fullName evidence="3">Nucleotidyl transferase AbiEii/AbiGii toxin family protein</fullName>
    </recommendedName>
</protein>
<proteinExistence type="predicted"/>
<evidence type="ECO:0000313" key="1">
    <source>
        <dbReference type="EMBL" id="PIS07259.1"/>
    </source>
</evidence>
<sequence>MIKDIAEKLSRELRISLDKVVREEWEMKVLEKISQSVIGDKIMFKGGTALRLAYNSPRFSDDLDFSPLSKIAFADYKTVIKSIEKAFPEIVISDIYNKYYTYLSEYKITDPLLSQNITLKIELSKRKSQYKSSLRLISSPSSNLQPLFQVEEIDEILKDKLKTIQERKLPRDLFDIWFLCQKLRLPMPDITLKIDKKLIRQELSKYLPKNYQTVTTQLMEKYGK</sequence>
<dbReference type="Pfam" id="PF08843">
    <property type="entry name" value="AbiEii"/>
    <property type="match status" value="1"/>
</dbReference>
<dbReference type="Proteomes" id="UP000231162">
    <property type="component" value="Unassembled WGS sequence"/>
</dbReference>
<reference evidence="2" key="1">
    <citation type="submission" date="2017-09" db="EMBL/GenBank/DDBJ databases">
        <title>Depth-based differentiation of microbial function through sediment-hosted aquifers and enrichment of novel symbionts in the deep terrestrial subsurface.</title>
        <authorList>
            <person name="Probst A.J."/>
            <person name="Ladd B."/>
            <person name="Jarett J.K."/>
            <person name="Geller-Mcgrath D.E."/>
            <person name="Sieber C.M.K."/>
            <person name="Emerson J.B."/>
            <person name="Anantharaman K."/>
            <person name="Thomas B.C."/>
            <person name="Malmstrom R."/>
            <person name="Stieglmeier M."/>
            <person name="Klingl A."/>
            <person name="Woyke T."/>
            <person name="Ryan C.M."/>
            <person name="Banfield J.F."/>
        </authorList>
    </citation>
    <scope>NUCLEOTIDE SEQUENCE [LARGE SCALE GENOMIC DNA]</scope>
</reference>
<evidence type="ECO:0008006" key="3">
    <source>
        <dbReference type="Google" id="ProtNLM"/>
    </source>
</evidence>
<evidence type="ECO:0000313" key="2">
    <source>
        <dbReference type="Proteomes" id="UP000231162"/>
    </source>
</evidence>
<organism evidence="1 2">
    <name type="scientific">Candidatus Berkelbacteria bacterium CG10_big_fil_rev_8_21_14_0_10_43_14</name>
    <dbReference type="NCBI Taxonomy" id="1974515"/>
    <lineage>
        <taxon>Bacteria</taxon>
        <taxon>Candidatus Berkelbacteria</taxon>
    </lineage>
</organism>
<comment type="caution">
    <text evidence="1">The sequence shown here is derived from an EMBL/GenBank/DDBJ whole genome shotgun (WGS) entry which is preliminary data.</text>
</comment>